<dbReference type="Pfam" id="PF16083">
    <property type="entry name" value="Phage_holin_3_3"/>
    <property type="match status" value="1"/>
</dbReference>
<reference evidence="2" key="1">
    <citation type="submission" date="2018-06" db="EMBL/GenBank/DDBJ databases">
        <authorList>
            <person name="Ashton P.M."/>
            <person name="Dallman T."/>
            <person name="Nair S."/>
            <person name="De Pinna E."/>
            <person name="Peters T."/>
            <person name="Grant K."/>
        </authorList>
    </citation>
    <scope>NUCLEOTIDE SEQUENCE [LARGE SCALE GENOMIC DNA]</scope>
    <source>
        <strain evidence="2">318584</strain>
    </source>
</reference>
<evidence type="ECO:0000313" key="2">
    <source>
        <dbReference type="EMBL" id="ECJ4508635.1"/>
    </source>
</evidence>
<feature type="transmembrane region" description="Helical" evidence="1">
    <location>
        <begin position="64"/>
        <end position="86"/>
    </location>
</feature>
<evidence type="ECO:0000256" key="1">
    <source>
        <dbReference type="SAM" id="Phobius"/>
    </source>
</evidence>
<dbReference type="Proteomes" id="UP000839747">
    <property type="component" value="Unassembled WGS sequence"/>
</dbReference>
<feature type="transmembrane region" description="Helical" evidence="1">
    <location>
        <begin position="37"/>
        <end position="58"/>
    </location>
</feature>
<keyword evidence="1" id="KW-0472">Membrane</keyword>
<dbReference type="EMBL" id="AAIYKG010000044">
    <property type="protein sequence ID" value="ECJ4508635.1"/>
    <property type="molecule type" value="Genomic_DNA"/>
</dbReference>
<sequence length="97" mass="10896">MNDTLILWCVIFVISTWGGIVHYIVERQNQHSRWNWFSLLLQIITSAFTGVLGALLSIEEDQSVFITLVTAAVFSSAGYSVISSILQRIIPRPGEKK</sequence>
<proteinExistence type="predicted"/>
<keyword evidence="1" id="KW-0812">Transmembrane</keyword>
<gene>
    <name evidence="2" type="ORF">DNU24_24005</name>
</gene>
<feature type="transmembrane region" description="Helical" evidence="1">
    <location>
        <begin position="6"/>
        <end position="25"/>
    </location>
</feature>
<keyword evidence="1" id="KW-1133">Transmembrane helix</keyword>
<accession>A0A5Y3XHG1</accession>
<comment type="caution">
    <text evidence="2">The sequence shown here is derived from an EMBL/GenBank/DDBJ whole genome shotgun (WGS) entry which is preliminary data.</text>
</comment>
<organism evidence="2">
    <name type="scientific">Salmonella enterica subsp. salamae</name>
    <dbReference type="NCBI Taxonomy" id="59202"/>
    <lineage>
        <taxon>Bacteria</taxon>
        <taxon>Pseudomonadati</taxon>
        <taxon>Pseudomonadota</taxon>
        <taxon>Gammaproteobacteria</taxon>
        <taxon>Enterobacterales</taxon>
        <taxon>Enterobacteriaceae</taxon>
        <taxon>Salmonella</taxon>
    </lineage>
</organism>
<protein>
    <submittedName>
        <fullName evidence="2">Holin</fullName>
    </submittedName>
</protein>
<dbReference type="AlphaFoldDB" id="A0A5Y3XHG1"/>
<name>A0A5Y3XHG1_SALER</name>
<dbReference type="InterPro" id="IPR032126">
    <property type="entry name" value="LydA_holin"/>
</dbReference>